<dbReference type="AlphaFoldDB" id="A0A918DFJ3"/>
<dbReference type="Proteomes" id="UP000646523">
    <property type="component" value="Unassembled WGS sequence"/>
</dbReference>
<evidence type="ECO:0000313" key="2">
    <source>
        <dbReference type="EMBL" id="GGO63081.1"/>
    </source>
</evidence>
<keyword evidence="1" id="KW-1133">Transmembrane helix</keyword>
<evidence type="ECO:0000313" key="3">
    <source>
        <dbReference type="Proteomes" id="UP000646523"/>
    </source>
</evidence>
<evidence type="ECO:0000256" key="1">
    <source>
        <dbReference type="SAM" id="Phobius"/>
    </source>
</evidence>
<organism evidence="2 3">
    <name type="scientific">Nonomuraea cavernae</name>
    <dbReference type="NCBI Taxonomy" id="2045107"/>
    <lineage>
        <taxon>Bacteria</taxon>
        <taxon>Bacillati</taxon>
        <taxon>Actinomycetota</taxon>
        <taxon>Actinomycetes</taxon>
        <taxon>Streptosporangiales</taxon>
        <taxon>Streptosporangiaceae</taxon>
        <taxon>Nonomuraea</taxon>
    </lineage>
</organism>
<name>A0A918DFJ3_9ACTN</name>
<proteinExistence type="predicted"/>
<protein>
    <submittedName>
        <fullName evidence="2">Uncharacterized protein</fullName>
    </submittedName>
</protein>
<reference evidence="2" key="1">
    <citation type="journal article" date="2014" name="Int. J. Syst. Evol. Microbiol.">
        <title>Complete genome sequence of Corynebacterium casei LMG S-19264T (=DSM 44701T), isolated from a smear-ripened cheese.</title>
        <authorList>
            <consortium name="US DOE Joint Genome Institute (JGI-PGF)"/>
            <person name="Walter F."/>
            <person name="Albersmeier A."/>
            <person name="Kalinowski J."/>
            <person name="Ruckert C."/>
        </authorList>
    </citation>
    <scope>NUCLEOTIDE SEQUENCE</scope>
    <source>
        <strain evidence="2">CGMCC 4.7368</strain>
    </source>
</reference>
<keyword evidence="3" id="KW-1185">Reference proteome</keyword>
<sequence length="79" mass="9094">MVLAAWVAITVLVWIMAYVWPLLGHLLVPLGATSMAFAVLVVGEGVAQEVRLTIRMRRYERQREAFLAHRKRFERKDGE</sequence>
<reference evidence="2" key="2">
    <citation type="submission" date="2020-09" db="EMBL/GenBank/DDBJ databases">
        <authorList>
            <person name="Sun Q."/>
            <person name="Zhou Y."/>
        </authorList>
    </citation>
    <scope>NUCLEOTIDE SEQUENCE</scope>
    <source>
        <strain evidence="2">CGMCC 4.7368</strain>
    </source>
</reference>
<keyword evidence="1" id="KW-0472">Membrane</keyword>
<gene>
    <name evidence="2" type="ORF">GCM10012289_09170</name>
</gene>
<accession>A0A918DFJ3</accession>
<keyword evidence="1" id="KW-0812">Transmembrane</keyword>
<dbReference type="EMBL" id="BMNH01000002">
    <property type="protein sequence ID" value="GGO63081.1"/>
    <property type="molecule type" value="Genomic_DNA"/>
</dbReference>
<feature type="transmembrane region" description="Helical" evidence="1">
    <location>
        <begin position="27"/>
        <end position="47"/>
    </location>
</feature>
<comment type="caution">
    <text evidence="2">The sequence shown here is derived from an EMBL/GenBank/DDBJ whole genome shotgun (WGS) entry which is preliminary data.</text>
</comment>